<gene>
    <name evidence="1" type="ORF">O9K51_02305</name>
</gene>
<keyword evidence="2" id="KW-1185">Reference proteome</keyword>
<protein>
    <submittedName>
        <fullName evidence="1">Uncharacterized protein</fullName>
    </submittedName>
</protein>
<proteinExistence type="predicted"/>
<accession>A0AB34FYN6</accession>
<dbReference type="EMBL" id="JAQHRD010000002">
    <property type="protein sequence ID" value="KAJ6443913.1"/>
    <property type="molecule type" value="Genomic_DNA"/>
</dbReference>
<sequence length="94" mass="10390">MTAKNGIAPNDQNWSGPSYNVFLSAIGMPTSHRDTLSRYAWELREAIAHEAVQMVKAPSRHTLINPGTSDFESWRPLGAALDEQTTELPESHLA</sequence>
<evidence type="ECO:0000313" key="1">
    <source>
        <dbReference type="EMBL" id="KAJ6443913.1"/>
    </source>
</evidence>
<evidence type="ECO:0000313" key="2">
    <source>
        <dbReference type="Proteomes" id="UP001163105"/>
    </source>
</evidence>
<reference evidence="1" key="1">
    <citation type="submission" date="2023-01" db="EMBL/GenBank/DDBJ databases">
        <title>The growth and conidiation of Purpureocillium lavendulum are regulated by nitrogen source and histone H3K14 acetylation.</title>
        <authorList>
            <person name="Tang P."/>
            <person name="Han J."/>
            <person name="Zhang C."/>
            <person name="Tang P."/>
            <person name="Qi F."/>
            <person name="Zhang K."/>
            <person name="Liang L."/>
        </authorList>
    </citation>
    <scope>NUCLEOTIDE SEQUENCE</scope>
    <source>
        <strain evidence="1">YMF1.00683</strain>
    </source>
</reference>
<name>A0AB34FYN6_9HYPO</name>
<dbReference type="AlphaFoldDB" id="A0AB34FYN6"/>
<dbReference type="Proteomes" id="UP001163105">
    <property type="component" value="Unassembled WGS sequence"/>
</dbReference>
<organism evidence="1 2">
    <name type="scientific">Purpureocillium lavendulum</name>
    <dbReference type="NCBI Taxonomy" id="1247861"/>
    <lineage>
        <taxon>Eukaryota</taxon>
        <taxon>Fungi</taxon>
        <taxon>Dikarya</taxon>
        <taxon>Ascomycota</taxon>
        <taxon>Pezizomycotina</taxon>
        <taxon>Sordariomycetes</taxon>
        <taxon>Hypocreomycetidae</taxon>
        <taxon>Hypocreales</taxon>
        <taxon>Ophiocordycipitaceae</taxon>
        <taxon>Purpureocillium</taxon>
    </lineage>
</organism>
<comment type="caution">
    <text evidence="1">The sequence shown here is derived from an EMBL/GenBank/DDBJ whole genome shotgun (WGS) entry which is preliminary data.</text>
</comment>